<evidence type="ECO:0000259" key="3">
    <source>
        <dbReference type="PROSITE" id="PS50097"/>
    </source>
</evidence>
<dbReference type="Gene3D" id="2.60.120.260">
    <property type="entry name" value="Galactose-binding domain-like"/>
    <property type="match status" value="1"/>
</dbReference>
<dbReference type="InterPro" id="IPR000210">
    <property type="entry name" value="BTB/POZ_dom"/>
</dbReference>
<gene>
    <name evidence="4" type="ORF">AMSG_06508</name>
</gene>
<dbReference type="PROSITE" id="PS50097">
    <property type="entry name" value="BTB"/>
    <property type="match status" value="1"/>
</dbReference>
<dbReference type="GeneID" id="25565652"/>
<dbReference type="PANTHER" id="PTHR47457">
    <property type="entry name" value="OS05G0345500 PROTEIN"/>
    <property type="match status" value="1"/>
</dbReference>
<dbReference type="Pfam" id="PF00754">
    <property type="entry name" value="F5_F8_type_C"/>
    <property type="match status" value="1"/>
</dbReference>
<dbReference type="Gene3D" id="1.25.40.420">
    <property type="match status" value="1"/>
</dbReference>
<protein>
    <recommendedName>
        <fullName evidence="6">BTB domain-containing protein</fullName>
    </recommendedName>
</protein>
<feature type="domain" description="F5/8 type C" evidence="2">
    <location>
        <begin position="319"/>
        <end position="467"/>
    </location>
</feature>
<keyword evidence="5" id="KW-1185">Reference proteome</keyword>
<evidence type="ECO:0000256" key="1">
    <source>
        <dbReference type="SAM" id="MobiDB-lite"/>
    </source>
</evidence>
<dbReference type="Gene3D" id="3.30.710.10">
    <property type="entry name" value="Potassium Channel Kv1.1, Chain A"/>
    <property type="match status" value="1"/>
</dbReference>
<dbReference type="AlphaFoldDB" id="A0A0L0DFQ7"/>
<dbReference type="Pfam" id="PF00651">
    <property type="entry name" value="BTB"/>
    <property type="match status" value="1"/>
</dbReference>
<evidence type="ECO:0000313" key="4">
    <source>
        <dbReference type="EMBL" id="KNC51157.1"/>
    </source>
</evidence>
<dbReference type="EMBL" id="GL349465">
    <property type="protein sequence ID" value="KNC51157.1"/>
    <property type="molecule type" value="Genomic_DNA"/>
</dbReference>
<dbReference type="InterPro" id="IPR008979">
    <property type="entry name" value="Galactose-bd-like_sf"/>
</dbReference>
<evidence type="ECO:0000259" key="2">
    <source>
        <dbReference type="PROSITE" id="PS50022"/>
    </source>
</evidence>
<dbReference type="eggNOG" id="KOG4276">
    <property type="taxonomic scope" value="Eukaryota"/>
</dbReference>
<dbReference type="RefSeq" id="XP_013756359.1">
    <property type="nucleotide sequence ID" value="XM_013900905.1"/>
</dbReference>
<name>A0A0L0DFQ7_THETB</name>
<dbReference type="Proteomes" id="UP000054408">
    <property type="component" value="Unassembled WGS sequence"/>
</dbReference>
<feature type="domain" description="BTB" evidence="3">
    <location>
        <begin position="26"/>
        <end position="113"/>
    </location>
</feature>
<sequence>MESEVDVSVRVFRRGFGQVLRTGEHADAEVVVGRRRYKVHRLILAKGSEFFATSFASSFTEAQTQDNAMALLAMADLLLIEPLRAKVLLHLAKAIDVDSVLAFLKQAILHAQSSILPLCLRTVSKNFHILADADLSFLPPDLFLDIMEDPWLAVKSEKTVFDAIGAYISARDAAGVPVPQDAVVALYETIRYPFMPYELLVEAQANPLVPQALLVEGLMARLRRHEGAPRSGPASTAGTDGTNGGADDADASDAGDAAASGDDGSVSDVLAGLPATADAKCRLRHTRRPPYSITLRYKADFDGGGVIHWIATDRGRGPWTNPALPQLPGVRPRIQITVSSLEKGEVAAFVALDPVQTWTKDVPASWITWDLGHDYSVVPTHYSLRHGGNYKADSLRNWDLQGSTDGVTWSVLRRHVNDSSLNGPFDTATWPIDDVSTPYRYFRILQSGHNSSRRNFLLLCGFELYGDLYIRNEAYA</sequence>
<evidence type="ECO:0008006" key="6">
    <source>
        <dbReference type="Google" id="ProtNLM"/>
    </source>
</evidence>
<accession>A0A0L0DFQ7</accession>
<dbReference type="PROSITE" id="PS50022">
    <property type="entry name" value="FA58C_3"/>
    <property type="match status" value="1"/>
</dbReference>
<reference evidence="4 5" key="1">
    <citation type="submission" date="2010-05" db="EMBL/GenBank/DDBJ databases">
        <title>The Genome Sequence of Thecamonas trahens ATCC 50062.</title>
        <authorList>
            <consortium name="The Broad Institute Genome Sequencing Platform"/>
            <person name="Russ C."/>
            <person name="Cuomo C."/>
            <person name="Shea T."/>
            <person name="Young S.K."/>
            <person name="Zeng Q."/>
            <person name="Koehrsen M."/>
            <person name="Haas B."/>
            <person name="Borodovsky M."/>
            <person name="Guigo R."/>
            <person name="Alvarado L."/>
            <person name="Berlin A."/>
            <person name="Bochicchio J."/>
            <person name="Borenstein D."/>
            <person name="Chapman S."/>
            <person name="Chen Z."/>
            <person name="Freedman E."/>
            <person name="Gellesch M."/>
            <person name="Goldberg J."/>
            <person name="Griggs A."/>
            <person name="Gujja S."/>
            <person name="Heilman E."/>
            <person name="Heiman D."/>
            <person name="Hepburn T."/>
            <person name="Howarth C."/>
            <person name="Jen D."/>
            <person name="Larson L."/>
            <person name="Mehta T."/>
            <person name="Park D."/>
            <person name="Pearson M."/>
            <person name="Roberts A."/>
            <person name="Saif S."/>
            <person name="Shenoy N."/>
            <person name="Sisk P."/>
            <person name="Stolte C."/>
            <person name="Sykes S."/>
            <person name="Thomson T."/>
            <person name="Walk T."/>
            <person name="White J."/>
            <person name="Yandava C."/>
            <person name="Burger G."/>
            <person name="Gray M.W."/>
            <person name="Holland P.W.H."/>
            <person name="King N."/>
            <person name="Lang F.B.F."/>
            <person name="Roger A.J."/>
            <person name="Ruiz-Trillo I."/>
            <person name="Lander E."/>
            <person name="Nusbaum C."/>
        </authorList>
    </citation>
    <scope>NUCLEOTIDE SEQUENCE [LARGE SCALE GENOMIC DNA]</scope>
    <source>
        <strain evidence="4 5">ATCC 50062</strain>
    </source>
</reference>
<proteinExistence type="predicted"/>
<organism evidence="4 5">
    <name type="scientific">Thecamonas trahens ATCC 50062</name>
    <dbReference type="NCBI Taxonomy" id="461836"/>
    <lineage>
        <taxon>Eukaryota</taxon>
        <taxon>Apusozoa</taxon>
        <taxon>Apusomonadida</taxon>
        <taxon>Apusomonadidae</taxon>
        <taxon>Thecamonas</taxon>
    </lineage>
</organism>
<dbReference type="InterPro" id="IPR011705">
    <property type="entry name" value="BACK"/>
</dbReference>
<dbReference type="CDD" id="cd18186">
    <property type="entry name" value="BTB_POZ_ZBTB_KLHL-like"/>
    <property type="match status" value="1"/>
</dbReference>
<dbReference type="OMA" id="RTWDFQG"/>
<dbReference type="STRING" id="461836.A0A0L0DFQ7"/>
<dbReference type="OrthoDB" id="10266865at2759"/>
<feature type="compositionally biased region" description="Low complexity" evidence="1">
    <location>
        <begin position="254"/>
        <end position="263"/>
    </location>
</feature>
<dbReference type="InterPro" id="IPR000421">
    <property type="entry name" value="FA58C"/>
</dbReference>
<dbReference type="Pfam" id="PF07707">
    <property type="entry name" value="BACK"/>
    <property type="match status" value="1"/>
</dbReference>
<dbReference type="PANTHER" id="PTHR47457:SF1">
    <property type="entry name" value="BTB DOMAIN-CONTAINING PROTEIN-RELATED"/>
    <property type="match status" value="1"/>
</dbReference>
<dbReference type="SUPFAM" id="SSF49785">
    <property type="entry name" value="Galactose-binding domain-like"/>
    <property type="match status" value="1"/>
</dbReference>
<feature type="region of interest" description="Disordered" evidence="1">
    <location>
        <begin position="225"/>
        <end position="263"/>
    </location>
</feature>
<evidence type="ECO:0000313" key="5">
    <source>
        <dbReference type="Proteomes" id="UP000054408"/>
    </source>
</evidence>
<dbReference type="InterPro" id="IPR011333">
    <property type="entry name" value="SKP1/BTB/POZ_sf"/>
</dbReference>
<dbReference type="SUPFAM" id="SSF54695">
    <property type="entry name" value="POZ domain"/>
    <property type="match status" value="1"/>
</dbReference>